<dbReference type="GO" id="GO:0032259">
    <property type="term" value="P:methylation"/>
    <property type="evidence" value="ECO:0007669"/>
    <property type="project" value="UniProtKB-KW"/>
</dbReference>
<name>A0A955L4F9_9BACT</name>
<reference evidence="5" key="2">
    <citation type="journal article" date="2021" name="Microbiome">
        <title>Successional dynamics and alternative stable states in a saline activated sludge microbial community over 9 years.</title>
        <authorList>
            <person name="Wang Y."/>
            <person name="Ye J."/>
            <person name="Ju F."/>
            <person name="Liu L."/>
            <person name="Boyd J.A."/>
            <person name="Deng Y."/>
            <person name="Parks D.H."/>
            <person name="Jiang X."/>
            <person name="Yin X."/>
            <person name="Woodcroft B.J."/>
            <person name="Tyson G.W."/>
            <person name="Hugenholtz P."/>
            <person name="Polz M.F."/>
            <person name="Zhang T."/>
        </authorList>
    </citation>
    <scope>NUCLEOTIDE SEQUENCE</scope>
    <source>
        <strain evidence="5">HKST-UBA14</strain>
    </source>
</reference>
<organism evidence="5 6">
    <name type="scientific">Candidatus Dojkabacteria bacterium</name>
    <dbReference type="NCBI Taxonomy" id="2099670"/>
    <lineage>
        <taxon>Bacteria</taxon>
        <taxon>Candidatus Dojkabacteria</taxon>
    </lineage>
</organism>
<evidence type="ECO:0000256" key="1">
    <source>
        <dbReference type="ARBA" id="ARBA00022603"/>
    </source>
</evidence>
<accession>A0A955L4F9</accession>
<dbReference type="SUPFAM" id="SSF53335">
    <property type="entry name" value="S-adenosyl-L-methionine-dependent methyltransferases"/>
    <property type="match status" value="1"/>
</dbReference>
<dbReference type="PANTHER" id="PTHR43464">
    <property type="entry name" value="METHYLTRANSFERASE"/>
    <property type="match status" value="1"/>
</dbReference>
<keyword evidence="2" id="KW-0808">Transferase</keyword>
<evidence type="ECO:0000256" key="3">
    <source>
        <dbReference type="ARBA" id="ARBA00022691"/>
    </source>
</evidence>
<dbReference type="AlphaFoldDB" id="A0A955L4F9"/>
<gene>
    <name evidence="5" type="ORF">KC909_00650</name>
</gene>
<keyword evidence="1 5" id="KW-0489">Methyltransferase</keyword>
<reference evidence="5" key="1">
    <citation type="submission" date="2020-04" db="EMBL/GenBank/DDBJ databases">
        <authorList>
            <person name="Zhang T."/>
        </authorList>
    </citation>
    <scope>NUCLEOTIDE SEQUENCE</scope>
    <source>
        <strain evidence="5">HKST-UBA14</strain>
    </source>
</reference>
<evidence type="ECO:0000256" key="2">
    <source>
        <dbReference type="ARBA" id="ARBA00022679"/>
    </source>
</evidence>
<evidence type="ECO:0000313" key="6">
    <source>
        <dbReference type="Proteomes" id="UP000783287"/>
    </source>
</evidence>
<evidence type="ECO:0000313" key="5">
    <source>
        <dbReference type="EMBL" id="MCA9382849.1"/>
    </source>
</evidence>
<dbReference type="InterPro" id="IPR029063">
    <property type="entry name" value="SAM-dependent_MTases_sf"/>
</dbReference>
<proteinExistence type="predicted"/>
<dbReference type="Proteomes" id="UP000783287">
    <property type="component" value="Unassembled WGS sequence"/>
</dbReference>
<evidence type="ECO:0000259" key="4">
    <source>
        <dbReference type="Pfam" id="PF13847"/>
    </source>
</evidence>
<sequence>MSKQVVSKFLNQYFKNRPFFLGLFRAKELEILYSKLSKLPRDRELKILDYGCGDGFFTDILFQSLPKDFKSNVKLVGLDIGDDIVKEAKGLDIYDEIVIFDSHKIPFKDGEFDYVISNSVMEHVVHIDENISEISRVMKENATFFCTIMVDTWWRENLFGTKILGPLYRRWMKGMQYVAHSLNHEDWQKKFADNDLHSDELIGYLDKKTSMLSDLAHYFSIHSLIYKKLFNRWEIFPFIYDLIPYAKAWSGLIAQEVNLSQASGIYFELRKHVEK</sequence>
<dbReference type="Pfam" id="PF13847">
    <property type="entry name" value="Methyltransf_31"/>
    <property type="match status" value="1"/>
</dbReference>
<dbReference type="GO" id="GO:0008168">
    <property type="term" value="F:methyltransferase activity"/>
    <property type="evidence" value="ECO:0007669"/>
    <property type="project" value="UniProtKB-KW"/>
</dbReference>
<feature type="domain" description="Methyltransferase" evidence="4">
    <location>
        <begin position="43"/>
        <end position="191"/>
    </location>
</feature>
<dbReference type="InterPro" id="IPR025714">
    <property type="entry name" value="Methyltranfer_dom"/>
</dbReference>
<protein>
    <submittedName>
        <fullName evidence="5">Class I SAM-dependent methyltransferase</fullName>
    </submittedName>
</protein>
<dbReference type="Gene3D" id="3.40.50.150">
    <property type="entry name" value="Vaccinia Virus protein VP39"/>
    <property type="match status" value="1"/>
</dbReference>
<dbReference type="PANTHER" id="PTHR43464:SF19">
    <property type="entry name" value="UBIQUINONE BIOSYNTHESIS O-METHYLTRANSFERASE, MITOCHONDRIAL"/>
    <property type="match status" value="1"/>
</dbReference>
<keyword evidence="3" id="KW-0949">S-adenosyl-L-methionine</keyword>
<dbReference type="EMBL" id="JAGQLK010000007">
    <property type="protein sequence ID" value="MCA9382849.1"/>
    <property type="molecule type" value="Genomic_DNA"/>
</dbReference>
<dbReference type="CDD" id="cd02440">
    <property type="entry name" value="AdoMet_MTases"/>
    <property type="match status" value="1"/>
</dbReference>
<comment type="caution">
    <text evidence="5">The sequence shown here is derived from an EMBL/GenBank/DDBJ whole genome shotgun (WGS) entry which is preliminary data.</text>
</comment>